<evidence type="ECO:0000313" key="3">
    <source>
        <dbReference type="Proteomes" id="UP000075420"/>
    </source>
</evidence>
<gene>
    <name evidence="2" type="ORF">BE08_16355</name>
</gene>
<feature type="transmembrane region" description="Helical" evidence="1">
    <location>
        <begin position="214"/>
        <end position="247"/>
    </location>
</feature>
<sequence length="336" mass="35860">MDSLAREGVAIERVEVRRDPAGRERFLEEVRRLGITAPGIPLFVVGDRYAVGFRREGTEAEVRAMLRAAREGPRGAGQAEGGVIDLPLVGSIDPHALPLPAFTVIIGLADGLNPCAFYVLVAMLGVLLHVRSRKRLLLFGGMFVLASGVVYFLFMTAWLGIFMLAGLGRRVTLVLGVALIVMGLINLKEVLWFKKGVSLMIPERAKPGLFRRMRAVAGAASLPIAMAGVATLALLVNLVELGCTLGLPAVYTRVLSLRQDLSSTARYAYLALYNVAYVVPLAAIVLVYAATLHRLTLTERRAKALKGVSGALLVTFGVLFVVAPHALEAGGAPGAP</sequence>
<name>A0A150PKL3_SORCE</name>
<accession>A0A150PKL3</accession>
<keyword evidence="1" id="KW-0812">Transmembrane</keyword>
<evidence type="ECO:0000256" key="1">
    <source>
        <dbReference type="SAM" id="Phobius"/>
    </source>
</evidence>
<evidence type="ECO:0000313" key="2">
    <source>
        <dbReference type="EMBL" id="KYF56163.1"/>
    </source>
</evidence>
<dbReference type="Proteomes" id="UP000075420">
    <property type="component" value="Unassembled WGS sequence"/>
</dbReference>
<keyword evidence="1" id="KW-0472">Membrane</keyword>
<proteinExistence type="predicted"/>
<feature type="transmembrane region" description="Helical" evidence="1">
    <location>
        <begin position="101"/>
        <end position="124"/>
    </location>
</feature>
<reference evidence="2 3" key="1">
    <citation type="submission" date="2014-02" db="EMBL/GenBank/DDBJ databases">
        <title>The small core and large imbalanced accessory genome model reveals a collaborative survival strategy of Sorangium cellulosum strains in nature.</title>
        <authorList>
            <person name="Han K."/>
            <person name="Peng R."/>
            <person name="Blom J."/>
            <person name="Li Y.-Z."/>
        </authorList>
    </citation>
    <scope>NUCLEOTIDE SEQUENCE [LARGE SCALE GENOMIC DNA]</scope>
    <source>
        <strain evidence="2 3">So0157-25</strain>
    </source>
</reference>
<feature type="transmembrane region" description="Helical" evidence="1">
    <location>
        <begin position="267"/>
        <end position="292"/>
    </location>
</feature>
<evidence type="ECO:0008006" key="4">
    <source>
        <dbReference type="Google" id="ProtNLM"/>
    </source>
</evidence>
<protein>
    <recommendedName>
        <fullName evidence="4">Cytochrome C biogenesis protein transmembrane domain-containing protein</fullName>
    </recommendedName>
</protein>
<dbReference type="EMBL" id="JELY01001331">
    <property type="protein sequence ID" value="KYF56163.1"/>
    <property type="molecule type" value="Genomic_DNA"/>
</dbReference>
<feature type="transmembrane region" description="Helical" evidence="1">
    <location>
        <begin position="136"/>
        <end position="165"/>
    </location>
</feature>
<comment type="caution">
    <text evidence="2">The sequence shown here is derived from an EMBL/GenBank/DDBJ whole genome shotgun (WGS) entry which is preliminary data.</text>
</comment>
<organism evidence="2 3">
    <name type="scientific">Sorangium cellulosum</name>
    <name type="common">Polyangium cellulosum</name>
    <dbReference type="NCBI Taxonomy" id="56"/>
    <lineage>
        <taxon>Bacteria</taxon>
        <taxon>Pseudomonadati</taxon>
        <taxon>Myxococcota</taxon>
        <taxon>Polyangia</taxon>
        <taxon>Polyangiales</taxon>
        <taxon>Polyangiaceae</taxon>
        <taxon>Sorangium</taxon>
    </lineage>
</organism>
<feature type="transmembrane region" description="Helical" evidence="1">
    <location>
        <begin position="304"/>
        <end position="327"/>
    </location>
</feature>
<keyword evidence="1" id="KW-1133">Transmembrane helix</keyword>
<feature type="transmembrane region" description="Helical" evidence="1">
    <location>
        <begin position="171"/>
        <end position="193"/>
    </location>
</feature>
<dbReference type="AlphaFoldDB" id="A0A150PKL3"/>